<protein>
    <submittedName>
        <fullName evidence="1">Uncharacterized protein</fullName>
    </submittedName>
</protein>
<dbReference type="Proteomes" id="UP000664032">
    <property type="component" value="Unassembled WGS sequence"/>
</dbReference>
<sequence>MSDSESFFDQPLITIRPFNPFDIQVGSQKAEQVLAQGIIYCGASRLREALIHIIDASLDNHGWMQRCLQEELHYIMAVVGQAYAVGWVLDIPYILRLLSESLFACLPEEFPMDFHPDLLPSLAADDNDQGFEKGVKKYLYDWWTRNTPPSPERMLNHLTIGKIMKFHGEQYAKSFPKAKDSTKPLPPAEPSGIRHGQLSTLDPPPDAPGQTNFIYPTQIVPDSKPGDIHCGCCAKFRNLSDDLLVQFRGVKNFSTCLADVASNQVACISRRAMGFFKLYELSQELDDAAIEGAATYGRDNIKTRKPEIPADLMNSKQTPPSDKWTWGKSLTIKDVLSISEVSNPKEHTGYAKNLKEGQKVKYSTEDSLSQVGTFDSAAISAVQTLPSATFTQPDYFKYGTEGSPPSSVGDFAEVADQVPLSSVEDFTEAADPVSSNGNSSDSESDNDIINQAANDNLFGSESDDSLDAALGLFDDDSSTNAGSDDNLGGTLDEETGRQSDIAEDEGSGSEFQSESGIIHNDVHVETTPLLAVSELEQSGLVFTPAYFDKFLDVNMFKFE</sequence>
<reference evidence="1" key="1">
    <citation type="submission" date="2021-10" db="EMBL/GenBank/DDBJ databases">
        <title>Psilocybe cubensis genome.</title>
        <authorList>
            <person name="Mckernan K.J."/>
            <person name="Crawford S."/>
            <person name="Trippe A."/>
            <person name="Kane L.T."/>
            <person name="Mclaughlin S."/>
        </authorList>
    </citation>
    <scope>NUCLEOTIDE SEQUENCE</scope>
    <source>
        <strain evidence="1">MGC-MH-2018</strain>
    </source>
</reference>
<evidence type="ECO:0000313" key="2">
    <source>
        <dbReference type="Proteomes" id="UP000664032"/>
    </source>
</evidence>
<dbReference type="EMBL" id="JAFIQS020000005">
    <property type="protein sequence ID" value="KAH9481977.1"/>
    <property type="molecule type" value="Genomic_DNA"/>
</dbReference>
<name>A0ACB8H2V4_PSICU</name>
<evidence type="ECO:0000313" key="1">
    <source>
        <dbReference type="EMBL" id="KAH9481977.1"/>
    </source>
</evidence>
<organism evidence="1 2">
    <name type="scientific">Psilocybe cubensis</name>
    <name type="common">Psychedelic mushroom</name>
    <name type="synonym">Stropharia cubensis</name>
    <dbReference type="NCBI Taxonomy" id="181762"/>
    <lineage>
        <taxon>Eukaryota</taxon>
        <taxon>Fungi</taxon>
        <taxon>Dikarya</taxon>
        <taxon>Basidiomycota</taxon>
        <taxon>Agaricomycotina</taxon>
        <taxon>Agaricomycetes</taxon>
        <taxon>Agaricomycetidae</taxon>
        <taxon>Agaricales</taxon>
        <taxon>Agaricineae</taxon>
        <taxon>Strophariaceae</taxon>
        <taxon>Psilocybe</taxon>
    </lineage>
</organism>
<accession>A0ACB8H2V4</accession>
<proteinExistence type="predicted"/>
<comment type="caution">
    <text evidence="1">The sequence shown here is derived from an EMBL/GenBank/DDBJ whole genome shotgun (WGS) entry which is preliminary data.</text>
</comment>
<gene>
    <name evidence="1" type="ORF">JR316_0006507</name>
</gene>
<keyword evidence="2" id="KW-1185">Reference proteome</keyword>